<keyword evidence="2 4" id="KW-0689">Ribosomal protein</keyword>
<keyword evidence="3" id="KW-0687">Ribonucleoprotein</keyword>
<dbReference type="GO" id="GO:0022625">
    <property type="term" value="C:cytosolic large ribosomal subunit"/>
    <property type="evidence" value="ECO:0007669"/>
    <property type="project" value="TreeGrafter"/>
</dbReference>
<dbReference type="InterPro" id="IPR005484">
    <property type="entry name" value="Ribosomal_uL18_bac/plant/anim"/>
</dbReference>
<evidence type="ECO:0000313" key="4">
    <source>
        <dbReference type="EMBL" id="PJA13794.1"/>
    </source>
</evidence>
<dbReference type="Gene3D" id="3.30.420.100">
    <property type="match status" value="1"/>
</dbReference>
<dbReference type="AlphaFoldDB" id="A0A2M7W1S4"/>
<evidence type="ECO:0000256" key="1">
    <source>
        <dbReference type="ARBA" id="ARBA00007116"/>
    </source>
</evidence>
<reference evidence="5" key="1">
    <citation type="submission" date="2017-09" db="EMBL/GenBank/DDBJ databases">
        <title>Depth-based differentiation of microbial function through sediment-hosted aquifers and enrichment of novel symbionts in the deep terrestrial subsurface.</title>
        <authorList>
            <person name="Probst A.J."/>
            <person name="Ladd B."/>
            <person name="Jarett J.K."/>
            <person name="Geller-Mcgrath D.E."/>
            <person name="Sieber C.M.K."/>
            <person name="Emerson J.B."/>
            <person name="Anantharaman K."/>
            <person name="Thomas B.C."/>
            <person name="Malmstrom R."/>
            <person name="Stieglmeier M."/>
            <person name="Klingl A."/>
            <person name="Woyke T."/>
            <person name="Ryan C.M."/>
            <person name="Banfield J.F."/>
        </authorList>
    </citation>
    <scope>NUCLEOTIDE SEQUENCE [LARGE SCALE GENOMIC DNA]</scope>
</reference>
<sequence length="115" mass="12860">MEVNIKRNRTRFKIKMNSKLPRVSVNKSNRYFFAQLVDVHNAGKIVAALHEKSFVKAAKLAKEKPVERVGKMGEAFGKMVKDAGITSVAYDRSGYIYHGKVKAFADGMRKAGLTL</sequence>
<proteinExistence type="inferred from homology"/>
<dbReference type="GO" id="GO:0006412">
    <property type="term" value="P:translation"/>
    <property type="evidence" value="ECO:0007669"/>
    <property type="project" value="InterPro"/>
</dbReference>
<dbReference type="Pfam" id="PF00861">
    <property type="entry name" value="Ribosomal_L18p"/>
    <property type="match status" value="1"/>
</dbReference>
<dbReference type="PANTHER" id="PTHR12899">
    <property type="entry name" value="39S RIBOSOMAL PROTEIN L18, MITOCHONDRIAL"/>
    <property type="match status" value="1"/>
</dbReference>
<dbReference type="SUPFAM" id="SSF53137">
    <property type="entry name" value="Translational machinery components"/>
    <property type="match status" value="1"/>
</dbReference>
<comment type="caution">
    <text evidence="4">The sequence shown here is derived from an EMBL/GenBank/DDBJ whole genome shotgun (WGS) entry which is preliminary data.</text>
</comment>
<evidence type="ECO:0000313" key="5">
    <source>
        <dbReference type="Proteomes" id="UP000228952"/>
    </source>
</evidence>
<dbReference type="CDD" id="cd00432">
    <property type="entry name" value="Ribosomal_L18_L5e"/>
    <property type="match status" value="1"/>
</dbReference>
<protein>
    <submittedName>
        <fullName evidence="4">50S ribosomal protein L18</fullName>
    </submittedName>
</protein>
<comment type="similarity">
    <text evidence="1">Belongs to the universal ribosomal protein uL18 family.</text>
</comment>
<gene>
    <name evidence="4" type="primary">rplR</name>
    <name evidence="4" type="ORF">COX64_02910</name>
</gene>
<dbReference type="PANTHER" id="PTHR12899:SF3">
    <property type="entry name" value="LARGE RIBOSOMAL SUBUNIT PROTEIN UL18M"/>
    <property type="match status" value="1"/>
</dbReference>
<dbReference type="InterPro" id="IPR057268">
    <property type="entry name" value="Ribosomal_L18"/>
</dbReference>
<dbReference type="EMBL" id="PFQB01000075">
    <property type="protein sequence ID" value="PJA13794.1"/>
    <property type="molecule type" value="Genomic_DNA"/>
</dbReference>
<dbReference type="GO" id="GO:0003735">
    <property type="term" value="F:structural constituent of ribosome"/>
    <property type="evidence" value="ECO:0007669"/>
    <property type="project" value="InterPro"/>
</dbReference>
<organism evidence="4 5">
    <name type="scientific">Candidatus Dojkabacteria bacterium CG_4_10_14_0_2_um_filter_Dojkabacteria_WS6_41_15</name>
    <dbReference type="NCBI Taxonomy" id="2014249"/>
    <lineage>
        <taxon>Bacteria</taxon>
        <taxon>Candidatus Dojkabacteria</taxon>
    </lineage>
</organism>
<dbReference type="GO" id="GO:0008097">
    <property type="term" value="F:5S rRNA binding"/>
    <property type="evidence" value="ECO:0007669"/>
    <property type="project" value="TreeGrafter"/>
</dbReference>
<accession>A0A2M7W1S4</accession>
<name>A0A2M7W1S4_9BACT</name>
<dbReference type="Proteomes" id="UP000228952">
    <property type="component" value="Unassembled WGS sequence"/>
</dbReference>
<evidence type="ECO:0000256" key="3">
    <source>
        <dbReference type="ARBA" id="ARBA00023274"/>
    </source>
</evidence>
<evidence type="ECO:0000256" key="2">
    <source>
        <dbReference type="ARBA" id="ARBA00022980"/>
    </source>
</evidence>